<name>A0A6B0YST9_9CHLR</name>
<dbReference type="GO" id="GO:0016706">
    <property type="term" value="F:2-oxoglutarate-dependent dioxygenase activity"/>
    <property type="evidence" value="ECO:0007669"/>
    <property type="project" value="UniProtKB-ARBA"/>
</dbReference>
<proteinExistence type="predicted"/>
<dbReference type="PANTHER" id="PTHR20883">
    <property type="entry name" value="PHYTANOYL-COA DIOXYGENASE DOMAIN CONTAINING 1"/>
    <property type="match status" value="1"/>
</dbReference>
<dbReference type="EMBL" id="VXRG01000035">
    <property type="protein sequence ID" value="MXY92518.1"/>
    <property type="molecule type" value="Genomic_DNA"/>
</dbReference>
<dbReference type="SUPFAM" id="SSF51197">
    <property type="entry name" value="Clavaminate synthase-like"/>
    <property type="match status" value="1"/>
</dbReference>
<keyword evidence="1" id="KW-0479">Metal-binding</keyword>
<sequence length="280" mass="31588">MGKVKVDDRDWSKLSYGQHIYQLEVEGYTVIPDLLSPEHLETLRAETTKLNTFAVDYSDKQQVRPKAQFTGGPITELIAHTPTIRFLERLFGDDIVFMSYAYARSEPGHPGISLHTDGQPYGSKIFGYEGSCPCMVRVLYYLQELTEEVSPFRVIPRSHLVMHAHGNPYVRYESHPEEVMVTAPAGSAVLINHKVFHGNFPNVGDYARELLAIAYRPAWAGPVEEEVEQWPADEVAKLPPDVKPFFIDRNVRSWDYGGGNKPPNMASEAPGINPSRWDLT</sequence>
<dbReference type="PANTHER" id="PTHR20883:SF15">
    <property type="entry name" value="PHYTANOYL-COA DIOXYGENASE DOMAIN-CONTAINING PROTEIN 1"/>
    <property type="match status" value="1"/>
</dbReference>
<dbReference type="Pfam" id="PF05721">
    <property type="entry name" value="PhyH"/>
    <property type="match status" value="1"/>
</dbReference>
<organism evidence="4">
    <name type="scientific">Caldilineaceae bacterium SB0664_bin_27</name>
    <dbReference type="NCBI Taxonomy" id="2605260"/>
    <lineage>
        <taxon>Bacteria</taxon>
        <taxon>Bacillati</taxon>
        <taxon>Chloroflexota</taxon>
        <taxon>Caldilineae</taxon>
        <taxon>Caldilineales</taxon>
        <taxon>Caldilineaceae</taxon>
    </lineage>
</organism>
<keyword evidence="4" id="KW-0223">Dioxygenase</keyword>
<evidence type="ECO:0000313" key="4">
    <source>
        <dbReference type="EMBL" id="MXY92518.1"/>
    </source>
</evidence>
<evidence type="ECO:0000256" key="3">
    <source>
        <dbReference type="SAM" id="MobiDB-lite"/>
    </source>
</evidence>
<evidence type="ECO:0000256" key="2">
    <source>
        <dbReference type="ARBA" id="ARBA00023004"/>
    </source>
</evidence>
<reference evidence="4" key="1">
    <citation type="submission" date="2019-09" db="EMBL/GenBank/DDBJ databases">
        <title>Characterisation of the sponge microbiome using genome-centric metagenomics.</title>
        <authorList>
            <person name="Engelberts J.P."/>
            <person name="Robbins S.J."/>
            <person name="De Goeij J.M."/>
            <person name="Aranda M."/>
            <person name="Bell S.C."/>
            <person name="Webster N.S."/>
        </authorList>
    </citation>
    <scope>NUCLEOTIDE SEQUENCE</scope>
    <source>
        <strain evidence="4">SB0664_bin_27</strain>
    </source>
</reference>
<dbReference type="Gene3D" id="2.60.120.620">
    <property type="entry name" value="q2cbj1_9rhob like domain"/>
    <property type="match status" value="1"/>
</dbReference>
<comment type="caution">
    <text evidence="4">The sequence shown here is derived from an EMBL/GenBank/DDBJ whole genome shotgun (WGS) entry which is preliminary data.</text>
</comment>
<protein>
    <submittedName>
        <fullName evidence="4">Phytanoyl-CoA dioxygenase family protein</fullName>
    </submittedName>
</protein>
<accession>A0A6B0YST9</accession>
<dbReference type="InterPro" id="IPR008775">
    <property type="entry name" value="Phytyl_CoA_dOase-like"/>
</dbReference>
<dbReference type="GO" id="GO:0005506">
    <property type="term" value="F:iron ion binding"/>
    <property type="evidence" value="ECO:0007669"/>
    <property type="project" value="UniProtKB-ARBA"/>
</dbReference>
<keyword evidence="4" id="KW-0560">Oxidoreductase</keyword>
<keyword evidence="2" id="KW-0408">Iron</keyword>
<dbReference type="AlphaFoldDB" id="A0A6B0YST9"/>
<feature type="region of interest" description="Disordered" evidence="3">
    <location>
        <begin position="258"/>
        <end position="280"/>
    </location>
</feature>
<gene>
    <name evidence="4" type="ORF">F4Y42_03620</name>
</gene>
<evidence type="ECO:0000256" key="1">
    <source>
        <dbReference type="ARBA" id="ARBA00022723"/>
    </source>
</evidence>